<keyword evidence="3" id="KW-1185">Reference proteome</keyword>
<evidence type="ECO:0000313" key="2">
    <source>
        <dbReference type="EnsemblPlants" id="AUR62014887-RA:cds"/>
    </source>
</evidence>
<feature type="repeat" description="Hemopexin" evidence="1">
    <location>
        <begin position="171"/>
        <end position="222"/>
    </location>
</feature>
<reference evidence="2" key="1">
    <citation type="journal article" date="2017" name="Nature">
        <title>The genome of Chenopodium quinoa.</title>
        <authorList>
            <person name="Jarvis D.E."/>
            <person name="Ho Y.S."/>
            <person name="Lightfoot D.J."/>
            <person name="Schmoeckel S.M."/>
            <person name="Li B."/>
            <person name="Borm T.J.A."/>
            <person name="Ohyanagi H."/>
            <person name="Mineta K."/>
            <person name="Michell C.T."/>
            <person name="Saber N."/>
            <person name="Kharbatia N.M."/>
            <person name="Rupper R.R."/>
            <person name="Sharp A.R."/>
            <person name="Dally N."/>
            <person name="Boughton B.A."/>
            <person name="Woo Y.H."/>
            <person name="Gao G."/>
            <person name="Schijlen E.G.W.M."/>
            <person name="Guo X."/>
            <person name="Momin A.A."/>
            <person name="Negrao S."/>
            <person name="Al-Babili S."/>
            <person name="Gehring C."/>
            <person name="Roessner U."/>
            <person name="Jung C."/>
            <person name="Murphy K."/>
            <person name="Arold S.T."/>
            <person name="Gojobori T."/>
            <person name="van der Linden C.G."/>
            <person name="van Loo E.N."/>
            <person name="Jellen E.N."/>
            <person name="Maughan P.J."/>
            <person name="Tester M."/>
        </authorList>
    </citation>
    <scope>NUCLEOTIDE SEQUENCE [LARGE SCALE GENOMIC DNA]</scope>
    <source>
        <strain evidence="2">cv. PI 614886</strain>
    </source>
</reference>
<reference evidence="2" key="2">
    <citation type="submission" date="2021-03" db="UniProtKB">
        <authorList>
            <consortium name="EnsemblPlants"/>
        </authorList>
    </citation>
    <scope>IDENTIFICATION</scope>
</reference>
<dbReference type="Gramene" id="AUR62014887-RA">
    <property type="protein sequence ID" value="AUR62014887-RA:cds"/>
    <property type="gene ID" value="AUR62014887"/>
</dbReference>
<dbReference type="Proteomes" id="UP000596660">
    <property type="component" value="Unplaced"/>
</dbReference>
<dbReference type="SMART" id="SM00120">
    <property type="entry name" value="HX"/>
    <property type="match status" value="3"/>
</dbReference>
<dbReference type="RefSeq" id="XP_021726596.1">
    <property type="nucleotide sequence ID" value="XM_021870904.1"/>
</dbReference>
<gene>
    <name evidence="2" type="primary">LOC110693729</name>
</gene>
<dbReference type="KEGG" id="cqi:110693729"/>
<dbReference type="SUPFAM" id="SSF50923">
    <property type="entry name" value="Hemopexin-like domain"/>
    <property type="match status" value="1"/>
</dbReference>
<evidence type="ECO:0008006" key="4">
    <source>
        <dbReference type="Google" id="ProtNLM"/>
    </source>
</evidence>
<accession>A0A803LLP0</accession>
<organism evidence="2 3">
    <name type="scientific">Chenopodium quinoa</name>
    <name type="common">Quinoa</name>
    <dbReference type="NCBI Taxonomy" id="63459"/>
    <lineage>
        <taxon>Eukaryota</taxon>
        <taxon>Viridiplantae</taxon>
        <taxon>Streptophyta</taxon>
        <taxon>Embryophyta</taxon>
        <taxon>Tracheophyta</taxon>
        <taxon>Spermatophyta</taxon>
        <taxon>Magnoliopsida</taxon>
        <taxon>eudicotyledons</taxon>
        <taxon>Gunneridae</taxon>
        <taxon>Pentapetalae</taxon>
        <taxon>Caryophyllales</taxon>
        <taxon>Chenopodiaceae</taxon>
        <taxon>Chenopodioideae</taxon>
        <taxon>Atripliceae</taxon>
        <taxon>Chenopodium</taxon>
    </lineage>
</organism>
<name>A0A803LLP0_CHEQI</name>
<dbReference type="EnsemblPlants" id="AUR62014887-RA">
    <property type="protein sequence ID" value="AUR62014887-RA:cds"/>
    <property type="gene ID" value="AUR62014887"/>
</dbReference>
<sequence length="230" mass="25910">MSVTYVTAAFKSNKQDEAYIFMKNEYMLIDYAPGEKDDKILNGPARIGDVFSSLKDTVFADKGIDCAFASEDEGVSYIFSGNICAKWLCAPDFPNQKILEGLKPIGEMFPYLRGTVFEHGVDAAFDSSVPFEAYLFKDSQYARINYSNIGHLMTITSIRQNWHCLRDTMFENGFDAAFALHIPNQAYLFKGDSYGRIKFTPGSATDEELMWSGRIEDSWKGLGSILPRKN</sequence>
<dbReference type="InterPro" id="IPR036375">
    <property type="entry name" value="Hemopexin-like_dom_sf"/>
</dbReference>
<protein>
    <recommendedName>
        <fullName evidence="4">Albumin-2</fullName>
    </recommendedName>
</protein>
<proteinExistence type="predicted"/>
<dbReference type="SMR" id="A0A803LLP0"/>
<dbReference type="AlphaFoldDB" id="A0A803LLP0"/>
<dbReference type="OrthoDB" id="756060at2759"/>
<evidence type="ECO:0000313" key="3">
    <source>
        <dbReference type="Proteomes" id="UP000596660"/>
    </source>
</evidence>
<dbReference type="PROSITE" id="PS51642">
    <property type="entry name" value="HEMOPEXIN_2"/>
    <property type="match status" value="1"/>
</dbReference>
<dbReference type="Gene3D" id="2.110.10.10">
    <property type="entry name" value="Hemopexin-like domain"/>
    <property type="match status" value="1"/>
</dbReference>
<dbReference type="GeneID" id="110693729"/>
<dbReference type="InterPro" id="IPR018487">
    <property type="entry name" value="Hemopexin-like_repeat"/>
</dbReference>
<evidence type="ECO:0000256" key="1">
    <source>
        <dbReference type="PROSITE-ProRule" id="PRU01011"/>
    </source>
</evidence>
<dbReference type="OMA" id="TMFENGF"/>